<accession>A0ABQ5APJ0</accession>
<dbReference type="EMBL" id="BQNB010012520">
    <property type="protein sequence ID" value="GJT04581.1"/>
    <property type="molecule type" value="Genomic_DNA"/>
</dbReference>
<evidence type="ECO:0000313" key="1">
    <source>
        <dbReference type="EMBL" id="GJT04581.1"/>
    </source>
</evidence>
<evidence type="ECO:0000313" key="2">
    <source>
        <dbReference type="Proteomes" id="UP001151760"/>
    </source>
</evidence>
<name>A0ABQ5APJ0_9ASTR</name>
<keyword evidence="2" id="KW-1185">Reference proteome</keyword>
<protein>
    <submittedName>
        <fullName evidence="1">Uncharacterized protein</fullName>
    </submittedName>
</protein>
<organism evidence="1 2">
    <name type="scientific">Tanacetum coccineum</name>
    <dbReference type="NCBI Taxonomy" id="301880"/>
    <lineage>
        <taxon>Eukaryota</taxon>
        <taxon>Viridiplantae</taxon>
        <taxon>Streptophyta</taxon>
        <taxon>Embryophyta</taxon>
        <taxon>Tracheophyta</taxon>
        <taxon>Spermatophyta</taxon>
        <taxon>Magnoliopsida</taxon>
        <taxon>eudicotyledons</taxon>
        <taxon>Gunneridae</taxon>
        <taxon>Pentapetalae</taxon>
        <taxon>asterids</taxon>
        <taxon>campanulids</taxon>
        <taxon>Asterales</taxon>
        <taxon>Asteraceae</taxon>
        <taxon>Asteroideae</taxon>
        <taxon>Anthemideae</taxon>
        <taxon>Anthemidinae</taxon>
        <taxon>Tanacetum</taxon>
    </lineage>
</organism>
<proteinExistence type="predicted"/>
<dbReference type="Proteomes" id="UP001151760">
    <property type="component" value="Unassembled WGS sequence"/>
</dbReference>
<gene>
    <name evidence="1" type="ORF">Tco_0839043</name>
</gene>
<comment type="caution">
    <text evidence="1">The sequence shown here is derived from an EMBL/GenBank/DDBJ whole genome shotgun (WGS) entry which is preliminary data.</text>
</comment>
<reference evidence="1" key="1">
    <citation type="journal article" date="2022" name="Int. J. Mol. Sci.">
        <title>Draft Genome of Tanacetum Coccineum: Genomic Comparison of Closely Related Tanacetum-Family Plants.</title>
        <authorList>
            <person name="Yamashiro T."/>
            <person name="Shiraishi A."/>
            <person name="Nakayama K."/>
            <person name="Satake H."/>
        </authorList>
    </citation>
    <scope>NUCLEOTIDE SEQUENCE</scope>
</reference>
<sequence length="244" mass="29102">MDDSALKLSYKSVGIYRLKSPHKFRKQLTITFLLKLMRDQERILKMRCSSEREKRAKRRRHLSTKCMCLESHHLDKSMKRNEVLLLQMKQQYHIDQMKNFLQSDIVWESRKEIIVSLHPRKTTPLVQSCQRDPEAPALSLINQDLFVKKFKSLSRDMVELWKKSSMQNLLHTEDKKEPVTKGKDEILQEEINDSLCRLPSLMYSRISIRKDNEDMYLIYYVMARCPTMQKQGCYGLYQYSSEVQ</sequence>
<reference evidence="1" key="2">
    <citation type="submission" date="2022-01" db="EMBL/GenBank/DDBJ databases">
        <authorList>
            <person name="Yamashiro T."/>
            <person name="Shiraishi A."/>
            <person name="Satake H."/>
            <person name="Nakayama K."/>
        </authorList>
    </citation>
    <scope>NUCLEOTIDE SEQUENCE</scope>
</reference>